<dbReference type="Proteomes" id="UP000051673">
    <property type="component" value="Unassembled WGS sequence"/>
</dbReference>
<dbReference type="STRING" id="1620.IV67_GL000023"/>
<organism evidence="1 2">
    <name type="scientific">Weissella minor</name>
    <dbReference type="NCBI Taxonomy" id="1620"/>
    <lineage>
        <taxon>Bacteria</taxon>
        <taxon>Bacillati</taxon>
        <taxon>Bacillota</taxon>
        <taxon>Bacilli</taxon>
        <taxon>Lactobacillales</taxon>
        <taxon>Lactobacillaceae</taxon>
        <taxon>Weissella</taxon>
    </lineage>
</organism>
<gene>
    <name evidence="1" type="ORF">IV67_GL000023</name>
</gene>
<dbReference type="RefSeq" id="WP_057787082.1">
    <property type="nucleotide sequence ID" value="NZ_JQCD01000022.1"/>
</dbReference>
<reference evidence="1 2" key="1">
    <citation type="journal article" date="2015" name="Genome Announc.">
        <title>Expanding the biotechnology potential of lactobacilli through comparative genomics of 213 strains and associated genera.</title>
        <authorList>
            <person name="Sun Z."/>
            <person name="Harris H.M."/>
            <person name="McCann A."/>
            <person name="Guo C."/>
            <person name="Argimon S."/>
            <person name="Zhang W."/>
            <person name="Yang X."/>
            <person name="Jeffery I.B."/>
            <person name="Cooney J.C."/>
            <person name="Kagawa T.F."/>
            <person name="Liu W."/>
            <person name="Song Y."/>
            <person name="Salvetti E."/>
            <person name="Wrobel A."/>
            <person name="Rasinkangas P."/>
            <person name="Parkhill J."/>
            <person name="Rea M.C."/>
            <person name="O'Sullivan O."/>
            <person name="Ritari J."/>
            <person name="Douillard F.P."/>
            <person name="Paul Ross R."/>
            <person name="Yang R."/>
            <person name="Briner A.E."/>
            <person name="Felis G.E."/>
            <person name="de Vos W.M."/>
            <person name="Barrangou R."/>
            <person name="Klaenhammer T.R."/>
            <person name="Caufield P.W."/>
            <person name="Cui Y."/>
            <person name="Zhang H."/>
            <person name="O'Toole P.W."/>
        </authorList>
    </citation>
    <scope>NUCLEOTIDE SEQUENCE [LARGE SCALE GENOMIC DNA]</scope>
    <source>
        <strain evidence="1 2">DSM 20014</strain>
    </source>
</reference>
<evidence type="ECO:0000313" key="2">
    <source>
        <dbReference type="Proteomes" id="UP000051673"/>
    </source>
</evidence>
<sequence>MGKAIPYKGGATVTPGEAATLLGKTYDWFHDNLQYSKKFMHEVPNKTSGRGATYLYSDVMRFLRLSDWGI</sequence>
<dbReference type="AlphaFoldDB" id="A0A0R2JMX4"/>
<comment type="caution">
    <text evidence="1">The sequence shown here is derived from an EMBL/GenBank/DDBJ whole genome shotgun (WGS) entry which is preliminary data.</text>
</comment>
<dbReference type="OrthoDB" id="2146275at2"/>
<dbReference type="PATRIC" id="fig|1620.3.peg.23"/>
<evidence type="ECO:0008006" key="3">
    <source>
        <dbReference type="Google" id="ProtNLM"/>
    </source>
</evidence>
<name>A0A0R2JMX4_9LACO</name>
<evidence type="ECO:0000313" key="1">
    <source>
        <dbReference type="EMBL" id="KRN77238.1"/>
    </source>
</evidence>
<proteinExistence type="predicted"/>
<protein>
    <recommendedName>
        <fullName evidence="3">Helix-turn-helix domain-containing protein</fullName>
    </recommendedName>
</protein>
<accession>A0A0R2JMX4</accession>
<dbReference type="EMBL" id="JQCD01000022">
    <property type="protein sequence ID" value="KRN77238.1"/>
    <property type="molecule type" value="Genomic_DNA"/>
</dbReference>
<keyword evidence="2" id="KW-1185">Reference proteome</keyword>